<dbReference type="PANTHER" id="PTHR37836">
    <property type="entry name" value="LMO1036 PROTEIN"/>
    <property type="match status" value="1"/>
</dbReference>
<dbReference type="PANTHER" id="PTHR37836:SF2">
    <property type="entry name" value="DUF4038 DOMAIN-CONTAINING PROTEIN"/>
    <property type="match status" value="1"/>
</dbReference>
<dbReference type="Gene3D" id="3.20.20.80">
    <property type="entry name" value="Glycosidases"/>
    <property type="match status" value="1"/>
</dbReference>
<evidence type="ECO:0000259" key="4">
    <source>
        <dbReference type="Pfam" id="PF18310"/>
    </source>
</evidence>
<feature type="domain" description="Apiosidase-like catalytic" evidence="2">
    <location>
        <begin position="128"/>
        <end position="388"/>
    </location>
</feature>
<organism evidence="5 6">
    <name type="scientific">Echinicola jeungdonensis</name>
    <dbReference type="NCBI Taxonomy" id="709343"/>
    <lineage>
        <taxon>Bacteria</taxon>
        <taxon>Pseudomonadati</taxon>
        <taxon>Bacteroidota</taxon>
        <taxon>Cytophagia</taxon>
        <taxon>Cytophagales</taxon>
        <taxon>Cyclobacteriaceae</taxon>
        <taxon>Echinicola</taxon>
    </lineage>
</organism>
<dbReference type="InterPro" id="IPR013783">
    <property type="entry name" value="Ig-like_fold"/>
</dbReference>
<comment type="caution">
    <text evidence="5">The sequence shown here is derived from an EMBL/GenBank/DDBJ whole genome shotgun (WGS) entry which is preliminary data.</text>
</comment>
<name>A0ABV5J3T2_9BACT</name>
<dbReference type="Pfam" id="PF13204">
    <property type="entry name" value="Apiosidase"/>
    <property type="match status" value="1"/>
</dbReference>
<feature type="signal peptide" evidence="1">
    <location>
        <begin position="1"/>
        <end position="18"/>
    </location>
</feature>
<sequence length="537" mass="62765">MRLAIKFNKIFLTSFCLAQLYFLTGNSVVGQTSVPQWDLFELILEGPEGGNPFIGTEFGAVFYNDNDSLWTEGFYDGNGEYKIRFMPEEQGEWTYKTFSNKPSLDGKEGKLICTEAKRGTHGPVMVRDQYHFQYPDGTPFYPFGTTVYEWPFQSMESQLKTLETLKSSPFNKVRFLAVPPYKERYIEEGKLKIEEFPFEGTSRENWDFSRFNPEYFKKLDQCVKWLYENGIQADLILFRPYDDGRWGFDEMDQETNKRFVSYMMARYAAFSNIWWSLANENSFMKSLTDEEWDELFQLVEEKDSYGHLRSIHNAGNIYDYGKPWVSHISLQYYNAVRVPGVSPLLRDLFRKPVVHDEINYEGNITRRWGRISAEELTFRFWNAYIGGGYATHGESYKKNPWISTGGKLIGESPERIAFLKSLVQESPVDWNPVDQYYELNLTGKGGEFYMFYFGKESPSSWKVILPKRGLEEGDRFKVEIIDTWNMTIDPVEGIFEMVPLEGDGYKFRDKDGREIQLPGKPYLALRIKKVAEKPFYP</sequence>
<dbReference type="RefSeq" id="WP_290247743.1">
    <property type="nucleotide sequence ID" value="NZ_JAUFQT010000001.1"/>
</dbReference>
<evidence type="ECO:0000259" key="3">
    <source>
        <dbReference type="Pfam" id="PF16586"/>
    </source>
</evidence>
<dbReference type="InterPro" id="IPR032260">
    <property type="entry name" value="DUF5060"/>
</dbReference>
<keyword evidence="6" id="KW-1185">Reference proteome</keyword>
<feature type="chain" id="PRO_5046201101" evidence="1">
    <location>
        <begin position="19"/>
        <end position="537"/>
    </location>
</feature>
<proteinExistence type="predicted"/>
<dbReference type="Pfam" id="PF16586">
    <property type="entry name" value="DUF5060"/>
    <property type="match status" value="1"/>
</dbReference>
<accession>A0ABV5J3T2</accession>
<dbReference type="Gene3D" id="2.60.40.3950">
    <property type="match status" value="1"/>
</dbReference>
<protein>
    <submittedName>
        <fullName evidence="5">DUF5605 domain-containing protein</fullName>
    </submittedName>
</protein>
<feature type="domain" description="DUF5605" evidence="4">
    <location>
        <begin position="440"/>
        <end position="528"/>
    </location>
</feature>
<evidence type="ECO:0000259" key="2">
    <source>
        <dbReference type="Pfam" id="PF13204"/>
    </source>
</evidence>
<dbReference type="InterPro" id="IPR017853">
    <property type="entry name" value="GH"/>
</dbReference>
<dbReference type="Pfam" id="PF18310">
    <property type="entry name" value="DUF5605"/>
    <property type="match status" value="1"/>
</dbReference>
<dbReference type="EMBL" id="JBHMEW010000049">
    <property type="protein sequence ID" value="MFB9211478.1"/>
    <property type="molecule type" value="Genomic_DNA"/>
</dbReference>
<reference evidence="5 6" key="1">
    <citation type="submission" date="2024-09" db="EMBL/GenBank/DDBJ databases">
        <authorList>
            <person name="Sun Q."/>
            <person name="Mori K."/>
        </authorList>
    </citation>
    <scope>NUCLEOTIDE SEQUENCE [LARGE SCALE GENOMIC DNA]</scope>
    <source>
        <strain evidence="5 6">CECT 7682</strain>
    </source>
</reference>
<keyword evidence="1" id="KW-0732">Signal</keyword>
<feature type="domain" description="DUF5060" evidence="3">
    <location>
        <begin position="34"/>
        <end position="100"/>
    </location>
</feature>
<dbReference type="Gene3D" id="2.60.40.10">
    <property type="entry name" value="Immunoglobulins"/>
    <property type="match status" value="1"/>
</dbReference>
<evidence type="ECO:0000313" key="5">
    <source>
        <dbReference type="EMBL" id="MFB9211478.1"/>
    </source>
</evidence>
<gene>
    <name evidence="5" type="ORF">ACFFUR_06660</name>
</gene>
<evidence type="ECO:0000313" key="6">
    <source>
        <dbReference type="Proteomes" id="UP001589654"/>
    </source>
</evidence>
<dbReference type="SUPFAM" id="SSF51445">
    <property type="entry name" value="(Trans)glycosidases"/>
    <property type="match status" value="1"/>
</dbReference>
<dbReference type="Proteomes" id="UP001589654">
    <property type="component" value="Unassembled WGS sequence"/>
</dbReference>
<evidence type="ECO:0000256" key="1">
    <source>
        <dbReference type="SAM" id="SignalP"/>
    </source>
</evidence>
<dbReference type="InterPro" id="IPR025277">
    <property type="entry name" value="Apiosidase-like_cat_dom"/>
</dbReference>
<dbReference type="InterPro" id="IPR041239">
    <property type="entry name" value="DUF5605"/>
</dbReference>